<dbReference type="GO" id="GO:0005840">
    <property type="term" value="C:ribosome"/>
    <property type="evidence" value="ECO:0007669"/>
    <property type="project" value="UniProtKB-KW"/>
</dbReference>
<dbReference type="PANTHER" id="PTHR11758">
    <property type="entry name" value="40S RIBOSOMAL PROTEIN S15A"/>
    <property type="match status" value="1"/>
</dbReference>
<accession>A0A7U3RZZ4</accession>
<sequence length="128" mass="14359">MQGDRLSNMLSGIRNGLMARKPSVLQKSTKTCLQVLDILWEEGYIQGYSYMGKGEVEIVLKYRRGRPVMKDLGRISRPGRPLYLSALDLYKVHKAKLHILVVATPQGLLEGKKALKKGQGGEVLCYIK</sequence>
<protein>
    <submittedName>
        <fullName evidence="4">Ribosomal protein S8</fullName>
    </submittedName>
</protein>
<dbReference type="Gene3D" id="3.30.1370.30">
    <property type="match status" value="1"/>
</dbReference>
<dbReference type="SUPFAM" id="SSF56047">
    <property type="entry name" value="Ribosomal protein S8"/>
    <property type="match status" value="1"/>
</dbReference>
<comment type="similarity">
    <text evidence="1">Belongs to the universal ribosomal protein uS8 family.</text>
</comment>
<evidence type="ECO:0000256" key="1">
    <source>
        <dbReference type="ARBA" id="ARBA00006471"/>
    </source>
</evidence>
<geneLocation type="mitochondrion" evidence="4"/>
<keyword evidence="3" id="KW-0687">Ribonucleoprotein</keyword>
<dbReference type="InterPro" id="IPR035987">
    <property type="entry name" value="Ribosomal_uS8_sf"/>
</dbReference>
<dbReference type="AlphaFoldDB" id="A0A7U3RZZ4"/>
<proteinExistence type="inferred from homology"/>
<dbReference type="GO" id="GO:0003735">
    <property type="term" value="F:structural constituent of ribosome"/>
    <property type="evidence" value="ECO:0007669"/>
    <property type="project" value="InterPro"/>
</dbReference>
<dbReference type="GO" id="GO:1990904">
    <property type="term" value="C:ribonucleoprotein complex"/>
    <property type="evidence" value="ECO:0007669"/>
    <property type="project" value="UniProtKB-KW"/>
</dbReference>
<evidence type="ECO:0000256" key="3">
    <source>
        <dbReference type="ARBA" id="ARBA00023274"/>
    </source>
</evidence>
<evidence type="ECO:0000256" key="2">
    <source>
        <dbReference type="ARBA" id="ARBA00022980"/>
    </source>
</evidence>
<name>A0A7U3RZZ4_9STRA</name>
<gene>
    <name evidence="4" type="primary">rps8</name>
</gene>
<dbReference type="EMBL" id="MT259947">
    <property type="protein sequence ID" value="QOW07614.1"/>
    <property type="molecule type" value="Genomic_DNA"/>
</dbReference>
<evidence type="ECO:0000313" key="4">
    <source>
        <dbReference type="EMBL" id="QOW07614.1"/>
    </source>
</evidence>
<reference evidence="4" key="1">
    <citation type="submission" date="2020-03" db="EMBL/GenBank/DDBJ databases">
        <title>Schizocladia ischiensis organellar genomes: estimating the origin of multicellularity in heterokonts and the emergence of shallow ocean ecosystems.</title>
        <authorList>
            <person name="Phillips N."/>
            <person name="Brawn E.L."/>
            <person name="Boore J."/>
            <person name="Cheda B."/>
            <person name="Salomon M."/>
            <person name="Kawai H."/>
            <person name="Yamagishi T."/>
        </authorList>
    </citation>
    <scope>NUCLEOTIDE SEQUENCE</scope>
</reference>
<dbReference type="Gene3D" id="3.30.1490.10">
    <property type="match status" value="1"/>
</dbReference>
<dbReference type="RefSeq" id="YP_010032400.1">
    <property type="nucleotide sequence ID" value="NC_053869.1"/>
</dbReference>
<dbReference type="GO" id="GO:0006412">
    <property type="term" value="P:translation"/>
    <property type="evidence" value="ECO:0007669"/>
    <property type="project" value="InterPro"/>
</dbReference>
<keyword evidence="4" id="KW-0496">Mitochondrion</keyword>
<dbReference type="Pfam" id="PF00410">
    <property type="entry name" value="Ribosomal_S8"/>
    <property type="match status" value="1"/>
</dbReference>
<dbReference type="InterPro" id="IPR000630">
    <property type="entry name" value="Ribosomal_uS8"/>
</dbReference>
<dbReference type="GeneID" id="63377935"/>
<keyword evidence="2 4" id="KW-0689">Ribosomal protein</keyword>
<organism evidence="4">
    <name type="scientific">Schizocladia ischiensis</name>
    <dbReference type="NCBI Taxonomy" id="196139"/>
    <lineage>
        <taxon>Eukaryota</taxon>
        <taxon>Sar</taxon>
        <taxon>Stramenopiles</taxon>
        <taxon>Ochrophyta</taxon>
        <taxon>PX clade</taxon>
        <taxon>Schizocladiophyceae</taxon>
        <taxon>Schizocladiales</taxon>
        <taxon>Schizocladiaceae</taxon>
        <taxon>Schizocladia</taxon>
    </lineage>
</organism>